<evidence type="ECO:0000313" key="1">
    <source>
        <dbReference type="EMBL" id="QYX71445.1"/>
    </source>
</evidence>
<dbReference type="EMBL" id="CP080635">
    <property type="protein sequence ID" value="QYX71445.1"/>
    <property type="molecule type" value="Genomic_DNA"/>
</dbReference>
<organism evidence="1 2">
    <name type="scientific">Shewanella putrefaciens</name>
    <name type="common">Pseudomonas putrefaciens</name>
    <dbReference type="NCBI Taxonomy" id="24"/>
    <lineage>
        <taxon>Bacteria</taxon>
        <taxon>Pseudomonadati</taxon>
        <taxon>Pseudomonadota</taxon>
        <taxon>Gammaproteobacteria</taxon>
        <taxon>Alteromonadales</taxon>
        <taxon>Shewanellaceae</taxon>
        <taxon>Shewanella</taxon>
    </lineage>
</organism>
<keyword evidence="2" id="KW-1185">Reference proteome</keyword>
<name>A0ABX8X8V6_SHEPU</name>
<dbReference type="SUPFAM" id="SSF52091">
    <property type="entry name" value="SpoIIaa-like"/>
    <property type="match status" value="1"/>
</dbReference>
<sequence>MLTISSSDADNIITVIASGWINHLDIESQLLPSIEAKLQDHATIRLWYEFSPEFEGISVGALWDDAMLSLFHLSDFSRVVMIADMEKLDAMVNALAFMLPCPVKIFAMNERDRARVWLDEVVAIE</sequence>
<dbReference type="GeneID" id="67443916"/>
<gene>
    <name evidence="1" type="ORF">K3G22_11610</name>
</gene>
<dbReference type="Proteomes" id="UP000827084">
    <property type="component" value="Chromosome"/>
</dbReference>
<dbReference type="InterPro" id="IPR021866">
    <property type="entry name" value="SpoIIAA-like"/>
</dbReference>
<accession>A0ABX8X8V6</accession>
<protein>
    <submittedName>
        <fullName evidence="1">STAS/SEC14 domain-containing protein</fullName>
    </submittedName>
</protein>
<proteinExistence type="predicted"/>
<dbReference type="Pfam" id="PF11964">
    <property type="entry name" value="SpoIIAA-like"/>
    <property type="match status" value="1"/>
</dbReference>
<dbReference type="InterPro" id="IPR036513">
    <property type="entry name" value="STAS_dom_sf"/>
</dbReference>
<dbReference type="Gene3D" id="3.40.50.10600">
    <property type="entry name" value="SpoIIaa-like domains"/>
    <property type="match status" value="1"/>
</dbReference>
<dbReference type="RefSeq" id="WP_011919468.1">
    <property type="nucleotide sequence ID" value="NZ_BMPK01000005.1"/>
</dbReference>
<reference evidence="1 2" key="1">
    <citation type="submission" date="2021-08" db="EMBL/GenBank/DDBJ databases">
        <title>Shewanella putrefaciens YZ-J, complete genome.</title>
        <authorList>
            <person name="Yi Z."/>
        </authorList>
    </citation>
    <scope>NUCLEOTIDE SEQUENCE [LARGE SCALE GENOMIC DNA]</scope>
    <source>
        <strain evidence="1 2">YZ-J</strain>
    </source>
</reference>
<dbReference type="InterPro" id="IPR038396">
    <property type="entry name" value="SpoIIAA-like_sf"/>
</dbReference>
<evidence type="ECO:0000313" key="2">
    <source>
        <dbReference type="Proteomes" id="UP000827084"/>
    </source>
</evidence>